<dbReference type="SUPFAM" id="SSF53649">
    <property type="entry name" value="Alkaline phosphatase-like"/>
    <property type="match status" value="1"/>
</dbReference>
<dbReference type="Gene3D" id="3.40.720.10">
    <property type="entry name" value="Alkaline Phosphatase, subunit A"/>
    <property type="match status" value="1"/>
</dbReference>
<dbReference type="Pfam" id="PF00884">
    <property type="entry name" value="Sulfatase"/>
    <property type="match status" value="1"/>
</dbReference>
<feature type="chain" id="PRO_5003613286" evidence="5">
    <location>
        <begin position="21"/>
        <end position="785"/>
    </location>
</feature>
<dbReference type="PANTHER" id="PTHR42693">
    <property type="entry name" value="ARYLSULFATASE FAMILY MEMBER"/>
    <property type="match status" value="1"/>
</dbReference>
<feature type="signal peptide" evidence="5">
    <location>
        <begin position="1"/>
        <end position="20"/>
    </location>
</feature>
<dbReference type="Gene3D" id="3.30.1120.10">
    <property type="match status" value="1"/>
</dbReference>
<evidence type="ECO:0000256" key="4">
    <source>
        <dbReference type="ARBA" id="ARBA00022837"/>
    </source>
</evidence>
<evidence type="ECO:0000256" key="5">
    <source>
        <dbReference type="SAM" id="SignalP"/>
    </source>
</evidence>
<dbReference type="Proteomes" id="UP000007590">
    <property type="component" value="Chromosome"/>
</dbReference>
<organism evidence="7 8">
    <name type="scientific">Solitalea canadensis (strain ATCC 29591 / DSM 3403 / JCM 21819 / LMG 8368 / NBRC 15130 / NCIMB 12057 / USAM 9D)</name>
    <name type="common">Flexibacter canadensis</name>
    <dbReference type="NCBI Taxonomy" id="929556"/>
    <lineage>
        <taxon>Bacteria</taxon>
        <taxon>Pseudomonadati</taxon>
        <taxon>Bacteroidota</taxon>
        <taxon>Sphingobacteriia</taxon>
        <taxon>Sphingobacteriales</taxon>
        <taxon>Sphingobacteriaceae</taxon>
        <taxon>Solitalea</taxon>
    </lineage>
</organism>
<evidence type="ECO:0000256" key="3">
    <source>
        <dbReference type="ARBA" id="ARBA00022801"/>
    </source>
</evidence>
<dbReference type="InterPro" id="IPR024607">
    <property type="entry name" value="Sulfatase_CS"/>
</dbReference>
<proteinExistence type="inferred from homology"/>
<reference evidence="7" key="1">
    <citation type="submission" date="2012-02" db="EMBL/GenBank/DDBJ databases">
        <title>The complete genome of Solitalea canadensis DSM 3403.</title>
        <authorList>
            <consortium name="US DOE Joint Genome Institute (JGI-PGF)"/>
            <person name="Lucas S."/>
            <person name="Copeland A."/>
            <person name="Lapidus A."/>
            <person name="Glavina del Rio T."/>
            <person name="Dalin E."/>
            <person name="Tice H."/>
            <person name="Bruce D."/>
            <person name="Goodwin L."/>
            <person name="Pitluck S."/>
            <person name="Peters L."/>
            <person name="Ovchinnikova G."/>
            <person name="Lu M."/>
            <person name="Kyrpides N."/>
            <person name="Mavromatis K."/>
            <person name="Ivanova N."/>
            <person name="Brettin T."/>
            <person name="Detter J.C."/>
            <person name="Han C."/>
            <person name="Larimer F."/>
            <person name="Land M."/>
            <person name="Hauser L."/>
            <person name="Markowitz V."/>
            <person name="Cheng J.-F."/>
            <person name="Hugenholtz P."/>
            <person name="Woyke T."/>
            <person name="Wu D."/>
            <person name="Spring S."/>
            <person name="Schroeder M."/>
            <person name="Kopitz M."/>
            <person name="Brambilla E."/>
            <person name="Klenk H.-P."/>
            <person name="Eisen J.A."/>
        </authorList>
    </citation>
    <scope>NUCLEOTIDE SEQUENCE</scope>
    <source>
        <strain evidence="7">DSM 3403</strain>
    </source>
</reference>
<sequence>MKKLNLLLLLLLCNLSFSVAQDVLPFPPTPSASVAGRTLQESVHKRRVESNHLPKNAPNIVIILIDDVGPGLPDTYGGEIHTPTLSKIASTGISYNRFHSTSMCSPTRASLLTGRNHTRVGNGQITELSNDFDGFSGTIPKTSATVAEILKNYGYSTAAFGKWHNTPASHTTKAGPFDYWPTGYGFEYFYGFLAGEASQYEPTLVKNTTYVTLPKTPEEGYHLSDDLADNAIEWINNHQALEPQKPFFMYWATGAAHGPHHTLAKWADKYKGKFDDGWDRYRERTFARQKAMGWIPSNTVLTPRDSTMASWESIPESEKPFQRRLMEVFAGFAEQADHDAGRIVDVLEKLGLRENTLIFYIWGDNGSSAEGQMGSISELLAQNQIPTKIEDHIKAANELGGLNVLGTPKADNMYHAGWAWAGSTPFKGTKLQGAYFGGTRQPLAISWPQKIKANKTPHTQFSHVNDIAPTIYQVLNITPPATVNGFAQDPIDGVSLMYSFNDGNAKTQKPMQFFDVMGSRGIYSDGWFACTFGPRIPWLTVSPGLATWTPDKDKWELYNLEEDFSQANNLAEKMPQKLAGLKELFDMQSAENKNLPIGGGLWVLYHPEDAIQNPASSFRYVGSTTRIPEFSAPKIGSRPHTITVDADISENASGVLFALGAFSGGLTCYLENGVLNYEYNLFEIKRTMISSKTKLPKGKTTIEIAFKPKPSTVNKGLHAADIIITANGKEVARGEIPTLITLAFTANDCLDIGCDLGSPVSLAYYEKAPFKFNGVINTVDIKYSK</sequence>
<keyword evidence="2" id="KW-0479">Metal-binding</keyword>
<dbReference type="CDD" id="cd16025">
    <property type="entry name" value="PAS_like"/>
    <property type="match status" value="1"/>
</dbReference>
<feature type="domain" description="Sulfatase N-terminal" evidence="6">
    <location>
        <begin position="58"/>
        <end position="477"/>
    </location>
</feature>
<dbReference type="RefSeq" id="WP_014679805.1">
    <property type="nucleotide sequence ID" value="NC_017770.1"/>
</dbReference>
<comment type="similarity">
    <text evidence="1">Belongs to the sulfatase family.</text>
</comment>
<evidence type="ECO:0000259" key="6">
    <source>
        <dbReference type="Pfam" id="PF00884"/>
    </source>
</evidence>
<evidence type="ECO:0000256" key="2">
    <source>
        <dbReference type="ARBA" id="ARBA00022723"/>
    </source>
</evidence>
<evidence type="ECO:0000256" key="1">
    <source>
        <dbReference type="ARBA" id="ARBA00008779"/>
    </source>
</evidence>
<dbReference type="PROSITE" id="PS00523">
    <property type="entry name" value="SULFATASE_1"/>
    <property type="match status" value="1"/>
</dbReference>
<keyword evidence="4" id="KW-0106">Calcium</keyword>
<dbReference type="InterPro" id="IPR000917">
    <property type="entry name" value="Sulfatase_N"/>
</dbReference>
<keyword evidence="8" id="KW-1185">Reference proteome</keyword>
<keyword evidence="5" id="KW-0732">Signal</keyword>
<gene>
    <name evidence="7" type="ordered locus">Solca_1503</name>
</gene>
<dbReference type="InterPro" id="IPR017850">
    <property type="entry name" value="Alkaline_phosphatase_core_sf"/>
</dbReference>
<dbReference type="HOGENOM" id="CLU_006332_11_0_10"/>
<accession>H8KQG2</accession>
<dbReference type="GO" id="GO:0016787">
    <property type="term" value="F:hydrolase activity"/>
    <property type="evidence" value="ECO:0007669"/>
    <property type="project" value="UniProtKB-KW"/>
</dbReference>
<dbReference type="KEGG" id="scn:Solca_1503"/>
<dbReference type="eggNOG" id="COG3119">
    <property type="taxonomic scope" value="Bacteria"/>
</dbReference>
<evidence type="ECO:0000313" key="8">
    <source>
        <dbReference type="Proteomes" id="UP000007590"/>
    </source>
</evidence>
<dbReference type="InterPro" id="IPR050738">
    <property type="entry name" value="Sulfatase"/>
</dbReference>
<dbReference type="OrthoDB" id="9803751at2"/>
<evidence type="ECO:0000313" key="7">
    <source>
        <dbReference type="EMBL" id="AFD06578.1"/>
    </source>
</evidence>
<name>H8KQG2_SOLCM</name>
<dbReference type="STRING" id="929556.Solca_1503"/>
<dbReference type="GO" id="GO:0046872">
    <property type="term" value="F:metal ion binding"/>
    <property type="evidence" value="ECO:0007669"/>
    <property type="project" value="UniProtKB-KW"/>
</dbReference>
<dbReference type="AlphaFoldDB" id="H8KQG2"/>
<dbReference type="PANTHER" id="PTHR42693:SF43">
    <property type="entry name" value="BLL2667 PROTEIN"/>
    <property type="match status" value="1"/>
</dbReference>
<protein>
    <submittedName>
        <fullName evidence="7">Arylsulfatase A family protein</fullName>
    </submittedName>
</protein>
<dbReference type="EMBL" id="CP003349">
    <property type="protein sequence ID" value="AFD06578.1"/>
    <property type="molecule type" value="Genomic_DNA"/>
</dbReference>
<keyword evidence="3" id="KW-0378">Hydrolase</keyword>